<accession>A0A699UJH7</accession>
<evidence type="ECO:0000313" key="1">
    <source>
        <dbReference type="EMBL" id="GFD21659.1"/>
    </source>
</evidence>
<comment type="caution">
    <text evidence="1">The sequence shown here is derived from an EMBL/GenBank/DDBJ whole genome shotgun (WGS) entry which is preliminary data.</text>
</comment>
<reference evidence="1" key="1">
    <citation type="journal article" date="2019" name="Sci. Rep.">
        <title>Draft genome of Tanacetum cinerariifolium, the natural source of mosquito coil.</title>
        <authorList>
            <person name="Yamashiro T."/>
            <person name="Shiraishi A."/>
            <person name="Satake H."/>
            <person name="Nakayama K."/>
        </authorList>
    </citation>
    <scope>NUCLEOTIDE SEQUENCE</scope>
</reference>
<gene>
    <name evidence="1" type="ORF">Tci_893628</name>
</gene>
<sequence length="25" mass="2879">MDQSEMREYMHGANNGLKNATRILV</sequence>
<dbReference type="EMBL" id="BKCJ011331349">
    <property type="protein sequence ID" value="GFD21659.1"/>
    <property type="molecule type" value="Genomic_DNA"/>
</dbReference>
<proteinExistence type="predicted"/>
<dbReference type="AlphaFoldDB" id="A0A699UJH7"/>
<organism evidence="1">
    <name type="scientific">Tanacetum cinerariifolium</name>
    <name type="common">Dalmatian daisy</name>
    <name type="synonym">Chrysanthemum cinerariifolium</name>
    <dbReference type="NCBI Taxonomy" id="118510"/>
    <lineage>
        <taxon>Eukaryota</taxon>
        <taxon>Viridiplantae</taxon>
        <taxon>Streptophyta</taxon>
        <taxon>Embryophyta</taxon>
        <taxon>Tracheophyta</taxon>
        <taxon>Spermatophyta</taxon>
        <taxon>Magnoliopsida</taxon>
        <taxon>eudicotyledons</taxon>
        <taxon>Gunneridae</taxon>
        <taxon>Pentapetalae</taxon>
        <taxon>asterids</taxon>
        <taxon>campanulids</taxon>
        <taxon>Asterales</taxon>
        <taxon>Asteraceae</taxon>
        <taxon>Asteroideae</taxon>
        <taxon>Anthemideae</taxon>
        <taxon>Anthemidinae</taxon>
        <taxon>Tanacetum</taxon>
    </lineage>
</organism>
<feature type="non-terminal residue" evidence="1">
    <location>
        <position position="25"/>
    </location>
</feature>
<name>A0A699UJH7_TANCI</name>
<protein>
    <submittedName>
        <fullName evidence="1">Uncharacterized protein</fullName>
    </submittedName>
</protein>